<protein>
    <submittedName>
        <fullName evidence="1">Uncharacterized protein</fullName>
    </submittedName>
</protein>
<reference evidence="1" key="1">
    <citation type="submission" date="2018-05" db="EMBL/GenBank/DDBJ databases">
        <authorList>
            <person name="Lanie J.A."/>
            <person name="Ng W.-L."/>
            <person name="Kazmierczak K.M."/>
            <person name="Andrzejewski T.M."/>
            <person name="Davidsen T.M."/>
            <person name="Wayne K.J."/>
            <person name="Tettelin H."/>
            <person name="Glass J.I."/>
            <person name="Rusch D."/>
            <person name="Podicherti R."/>
            <person name="Tsui H.-C.T."/>
            <person name="Winkler M.E."/>
        </authorList>
    </citation>
    <scope>NUCLEOTIDE SEQUENCE</scope>
</reference>
<dbReference type="EMBL" id="UINC01207468">
    <property type="protein sequence ID" value="SVE29559.1"/>
    <property type="molecule type" value="Genomic_DNA"/>
</dbReference>
<evidence type="ECO:0000313" key="1">
    <source>
        <dbReference type="EMBL" id="SVE29559.1"/>
    </source>
</evidence>
<accession>A0A383CBX9</accession>
<name>A0A383CBX9_9ZZZZ</name>
<sequence>ADGCQTHDTRLYFFTYWLYTFGNGRLMAEMKTVPEIIGDLKDLYCEHFGVPHANKAYPEKSKSILNPIGLEGKIC</sequence>
<gene>
    <name evidence="1" type="ORF">METZ01_LOCUS482413</name>
</gene>
<dbReference type="AlphaFoldDB" id="A0A383CBX9"/>
<organism evidence="1">
    <name type="scientific">marine metagenome</name>
    <dbReference type="NCBI Taxonomy" id="408172"/>
    <lineage>
        <taxon>unclassified sequences</taxon>
        <taxon>metagenomes</taxon>
        <taxon>ecological metagenomes</taxon>
    </lineage>
</organism>
<feature type="non-terminal residue" evidence="1">
    <location>
        <position position="1"/>
    </location>
</feature>
<proteinExistence type="predicted"/>